<feature type="transmembrane region" description="Helical" evidence="8">
    <location>
        <begin position="274"/>
        <end position="292"/>
    </location>
</feature>
<dbReference type="PANTHER" id="PTHR32196:SF21">
    <property type="entry name" value="ABC TRANSPORTER PERMEASE PROTEIN YPHD-RELATED"/>
    <property type="match status" value="1"/>
</dbReference>
<evidence type="ECO:0000313" key="9">
    <source>
        <dbReference type="EMBL" id="MCU6766710.1"/>
    </source>
</evidence>
<evidence type="ECO:0000256" key="2">
    <source>
        <dbReference type="ARBA" id="ARBA00022448"/>
    </source>
</evidence>
<dbReference type="PROSITE" id="PS51257">
    <property type="entry name" value="PROKAR_LIPOPROTEIN"/>
    <property type="match status" value="1"/>
</dbReference>
<dbReference type="Proteomes" id="UP001652409">
    <property type="component" value="Unassembled WGS sequence"/>
</dbReference>
<dbReference type="InterPro" id="IPR001851">
    <property type="entry name" value="ABC_transp_permease"/>
</dbReference>
<keyword evidence="4" id="KW-0997">Cell inner membrane</keyword>
<dbReference type="EMBL" id="JAOQJL010000037">
    <property type="protein sequence ID" value="MCU6766710.1"/>
    <property type="molecule type" value="Genomic_DNA"/>
</dbReference>
<feature type="transmembrane region" description="Helical" evidence="8">
    <location>
        <begin position="96"/>
        <end position="118"/>
    </location>
</feature>
<feature type="transmembrane region" description="Helical" evidence="8">
    <location>
        <begin position="165"/>
        <end position="187"/>
    </location>
</feature>
<dbReference type="CDD" id="cd06579">
    <property type="entry name" value="TM_PBP1_transp_AraH_like"/>
    <property type="match status" value="1"/>
</dbReference>
<keyword evidence="7 8" id="KW-0472">Membrane</keyword>
<comment type="caution">
    <text evidence="9">The sequence shown here is derived from an EMBL/GenBank/DDBJ whole genome shotgun (WGS) entry which is preliminary data.</text>
</comment>
<evidence type="ECO:0000256" key="3">
    <source>
        <dbReference type="ARBA" id="ARBA00022475"/>
    </source>
</evidence>
<keyword evidence="2" id="KW-0813">Transport</keyword>
<keyword evidence="5 8" id="KW-0812">Transmembrane</keyword>
<dbReference type="RefSeq" id="WP_262583143.1">
    <property type="nucleotide sequence ID" value="NZ_JAOQJL010000037.1"/>
</dbReference>
<keyword evidence="3" id="KW-1003">Cell membrane</keyword>
<feature type="transmembrane region" description="Helical" evidence="8">
    <location>
        <begin position="125"/>
        <end position="145"/>
    </location>
</feature>
<feature type="transmembrane region" description="Helical" evidence="8">
    <location>
        <begin position="53"/>
        <end position="76"/>
    </location>
</feature>
<evidence type="ECO:0000256" key="6">
    <source>
        <dbReference type="ARBA" id="ARBA00022989"/>
    </source>
</evidence>
<evidence type="ECO:0000256" key="8">
    <source>
        <dbReference type="SAM" id="Phobius"/>
    </source>
</evidence>
<evidence type="ECO:0000256" key="1">
    <source>
        <dbReference type="ARBA" id="ARBA00004651"/>
    </source>
</evidence>
<protein>
    <submittedName>
        <fullName evidence="9">ABC transporter permease</fullName>
    </submittedName>
</protein>
<gene>
    <name evidence="9" type="ORF">OCV61_15080</name>
</gene>
<dbReference type="Pfam" id="PF02653">
    <property type="entry name" value="BPD_transp_2"/>
    <property type="match status" value="1"/>
</dbReference>
<evidence type="ECO:0000256" key="4">
    <source>
        <dbReference type="ARBA" id="ARBA00022519"/>
    </source>
</evidence>
<dbReference type="PANTHER" id="PTHR32196">
    <property type="entry name" value="ABC TRANSPORTER PERMEASE PROTEIN YPHD-RELATED-RELATED"/>
    <property type="match status" value="1"/>
</dbReference>
<feature type="transmembrane region" description="Helical" evidence="8">
    <location>
        <begin position="298"/>
        <end position="317"/>
    </location>
</feature>
<sequence length="332" mass="35357">MGKINVKTTAKLGHKLAKNSTLIGVLVVVLIGCLINGRVFLSIDNIANVGRQATIRGLLACGISLTIICGTIDLSISTLFPLCGLVCLYFSNYSVVLAFAMPLLVAGTIGTLNGLLITKGKLHPWIVTIAVQLGLNGVNLMLTQGNTYKPSNMSSALKSFGNFSVLKTIDIELICFVVLYVIMSRLVKSKPAFRSMYAVGASEESAVMMGVNVNKTKMLAHILCSLFAGITGILQVSSSGAGKVTSGSGYEMYAIAACVLGGIHLAGGRGKIIGAFWGAWILAFLNNIFNMQQYVNPIWYQVVVGLLVIIVVFAQALSNKMHAGFKKETTRI</sequence>
<proteinExistence type="predicted"/>
<evidence type="ECO:0000256" key="7">
    <source>
        <dbReference type="ARBA" id="ARBA00023136"/>
    </source>
</evidence>
<comment type="subcellular location">
    <subcellularLocation>
        <location evidence="1">Cell membrane</location>
        <topology evidence="1">Multi-pass membrane protein</topology>
    </subcellularLocation>
</comment>
<feature type="transmembrane region" description="Helical" evidence="8">
    <location>
        <begin position="250"/>
        <end position="267"/>
    </location>
</feature>
<feature type="transmembrane region" description="Helical" evidence="8">
    <location>
        <begin position="218"/>
        <end position="238"/>
    </location>
</feature>
<keyword evidence="6 8" id="KW-1133">Transmembrane helix</keyword>
<reference evidence="9 10" key="1">
    <citation type="journal article" date="2021" name="ISME Commun">
        <title>Automated analysis of genomic sequences facilitates high-throughput and comprehensive description of bacteria.</title>
        <authorList>
            <person name="Hitch T.C.A."/>
        </authorList>
    </citation>
    <scope>NUCLEOTIDE SEQUENCE [LARGE SCALE GENOMIC DNA]</scope>
    <source>
        <strain evidence="9 10">Sanger_23</strain>
    </source>
</reference>
<feature type="transmembrane region" description="Helical" evidence="8">
    <location>
        <begin position="20"/>
        <end position="41"/>
    </location>
</feature>
<name>A0ABT2TWW6_9FIRM</name>
<evidence type="ECO:0000313" key="10">
    <source>
        <dbReference type="Proteomes" id="UP001652409"/>
    </source>
</evidence>
<keyword evidence="10" id="KW-1185">Reference proteome</keyword>
<evidence type="ECO:0000256" key="5">
    <source>
        <dbReference type="ARBA" id="ARBA00022692"/>
    </source>
</evidence>
<organism evidence="9 10">
    <name type="scientific">Blautia ammoniilytica</name>
    <dbReference type="NCBI Taxonomy" id="2981782"/>
    <lineage>
        <taxon>Bacteria</taxon>
        <taxon>Bacillati</taxon>
        <taxon>Bacillota</taxon>
        <taxon>Clostridia</taxon>
        <taxon>Lachnospirales</taxon>
        <taxon>Lachnospiraceae</taxon>
        <taxon>Blautia</taxon>
    </lineage>
</organism>
<accession>A0ABT2TWW6</accession>